<keyword evidence="3" id="KW-1185">Reference proteome</keyword>
<dbReference type="Gene3D" id="3.10.180.10">
    <property type="entry name" value="2,3-Dihydroxybiphenyl 1,2-Dioxygenase, domain 1"/>
    <property type="match status" value="1"/>
</dbReference>
<protein>
    <submittedName>
        <fullName evidence="2">VOC family protein</fullName>
    </submittedName>
</protein>
<feature type="domain" description="VOC" evidence="1">
    <location>
        <begin position="4"/>
        <end position="109"/>
    </location>
</feature>
<dbReference type="InterPro" id="IPR037523">
    <property type="entry name" value="VOC_core"/>
</dbReference>
<organism evidence="2 3">
    <name type="scientific">Mesorhizobium marinum</name>
    <dbReference type="NCBI Taxonomy" id="3228790"/>
    <lineage>
        <taxon>Bacteria</taxon>
        <taxon>Pseudomonadati</taxon>
        <taxon>Pseudomonadota</taxon>
        <taxon>Alphaproteobacteria</taxon>
        <taxon>Hyphomicrobiales</taxon>
        <taxon>Phyllobacteriaceae</taxon>
        <taxon>Mesorhizobium</taxon>
    </lineage>
</organism>
<comment type="caution">
    <text evidence="2">The sequence shown here is derived from an EMBL/GenBank/DDBJ whole genome shotgun (WGS) entry which is preliminary data.</text>
</comment>
<evidence type="ECO:0000259" key="1">
    <source>
        <dbReference type="PROSITE" id="PS51819"/>
    </source>
</evidence>
<evidence type="ECO:0000313" key="2">
    <source>
        <dbReference type="EMBL" id="MEW9807891.1"/>
    </source>
</evidence>
<proteinExistence type="predicted"/>
<evidence type="ECO:0000313" key="3">
    <source>
        <dbReference type="Proteomes" id="UP001556196"/>
    </source>
</evidence>
<dbReference type="EMBL" id="JBFOCI010000006">
    <property type="protein sequence ID" value="MEW9807891.1"/>
    <property type="molecule type" value="Genomic_DNA"/>
</dbReference>
<name>A0ABV3R3J9_9HYPH</name>
<dbReference type="SUPFAM" id="SSF54593">
    <property type="entry name" value="Glyoxalase/Bleomycin resistance protein/Dihydroxybiphenyl dioxygenase"/>
    <property type="match status" value="1"/>
</dbReference>
<reference evidence="2 3" key="1">
    <citation type="submission" date="2024-06" db="EMBL/GenBank/DDBJ databases">
        <authorList>
            <person name="Tuo L."/>
        </authorList>
    </citation>
    <scope>NUCLEOTIDE SEQUENCE [LARGE SCALE GENOMIC DNA]</scope>
    <source>
        <strain evidence="2 3">ZMM04-5</strain>
    </source>
</reference>
<dbReference type="InterPro" id="IPR041581">
    <property type="entry name" value="Glyoxalase_6"/>
</dbReference>
<sequence length="114" mass="12166">MSTPVVWLDIRTTSPDATANFFTHVLGYTLQPGPGFAMLAVGDKPFAGLLPTEAPSTWLPYFEVEDLDRAGEQAVQGGGTIVQERTKGPAGDYLVAQDPGGVLAAFWCAPRKEL</sequence>
<dbReference type="PANTHER" id="PTHR33993:SF14">
    <property type="entry name" value="GB|AAF24581.1"/>
    <property type="match status" value="1"/>
</dbReference>
<dbReference type="RefSeq" id="WP_367725095.1">
    <property type="nucleotide sequence ID" value="NZ_JBFOCI010000006.1"/>
</dbReference>
<dbReference type="InterPro" id="IPR029068">
    <property type="entry name" value="Glyas_Bleomycin-R_OHBP_Dase"/>
</dbReference>
<dbReference type="Pfam" id="PF18029">
    <property type="entry name" value="Glyoxalase_6"/>
    <property type="match status" value="1"/>
</dbReference>
<dbReference type="PANTHER" id="PTHR33993">
    <property type="entry name" value="GLYOXALASE-RELATED"/>
    <property type="match status" value="1"/>
</dbReference>
<gene>
    <name evidence="2" type="ORF">ABUE31_18030</name>
</gene>
<accession>A0ABV3R3J9</accession>
<dbReference type="InterPro" id="IPR052164">
    <property type="entry name" value="Anthracycline_SecMetBiosynth"/>
</dbReference>
<dbReference type="PROSITE" id="PS51819">
    <property type="entry name" value="VOC"/>
    <property type="match status" value="1"/>
</dbReference>
<dbReference type="Proteomes" id="UP001556196">
    <property type="component" value="Unassembled WGS sequence"/>
</dbReference>